<evidence type="ECO:0000313" key="5">
    <source>
        <dbReference type="RefSeq" id="XP_065659825.1"/>
    </source>
</evidence>
<accession>A0ABM4CDQ7</accession>
<protein>
    <recommendedName>
        <fullName evidence="3">Cytoplasmic tRNA 2-thiolation protein 2</fullName>
    </recommendedName>
</protein>
<comment type="subcellular location">
    <subcellularLocation>
        <location evidence="3">Cytoplasm</location>
    </subcellularLocation>
</comment>
<keyword evidence="2 3" id="KW-0819">tRNA processing</keyword>
<sequence>MCDINSDNVNVETEMVYKTKILPGSLCMKCKTQKPTAIVRVNDSLCRSCLLTYTTHKFRSTLGKSKLVKANDRVLLVASGSQSSTALLHLVKEALGEGAHKRLRFSPGVVFIDESVTLQSKTECELGIQDIKKLVDDMGYPFHCVPIYQNFHSADTDADGVNEINKSSFSQAFAQLSTLTATVHFLSVIRMSVIVATARKHCYTKVMIGDTASDLSVTLLCNILQGNGNAIPFEIGVADKRYSDIVIIRPLREFSSKEVALYNRLNHLRFTVVPNILTKKASNSCIQRQTEQFVNSLQAGFPSTVNTIFRTGDKLCLDQEFTFSPCLLCQRPKDRIEELDTGKKIETEVEQDKRNDVIEQQHKEMEVKEKMESLSGEEENLQIDRLSLSDVKSKLCYGCNITLKEMGEKYELLPQFILKTIQQMKNRARMKNEIKDFLL</sequence>
<comment type="pathway">
    <text evidence="3">tRNA modification; 5-methoxycarbonylmethyl-2-thiouridine-tRNA biosynthesis.</text>
</comment>
<dbReference type="HAMAP" id="MF_03054">
    <property type="entry name" value="CTU2"/>
    <property type="match status" value="1"/>
</dbReference>
<name>A0ABM4CDQ7_HYDVU</name>
<evidence type="ECO:0000256" key="2">
    <source>
        <dbReference type="ARBA" id="ARBA00022694"/>
    </source>
</evidence>
<dbReference type="InterPro" id="IPR014729">
    <property type="entry name" value="Rossmann-like_a/b/a_fold"/>
</dbReference>
<dbReference type="Proteomes" id="UP001652625">
    <property type="component" value="Chromosome 08"/>
</dbReference>
<dbReference type="SUPFAM" id="SSF52402">
    <property type="entry name" value="Adenine nucleotide alpha hydrolases-like"/>
    <property type="match status" value="1"/>
</dbReference>
<evidence type="ECO:0000256" key="3">
    <source>
        <dbReference type="HAMAP-Rule" id="MF_03054"/>
    </source>
</evidence>
<dbReference type="RefSeq" id="XP_065659825.1">
    <property type="nucleotide sequence ID" value="XM_065803753.1"/>
</dbReference>
<keyword evidence="1 3" id="KW-0963">Cytoplasm</keyword>
<evidence type="ECO:0000313" key="4">
    <source>
        <dbReference type="Proteomes" id="UP001652625"/>
    </source>
</evidence>
<evidence type="ECO:0000256" key="1">
    <source>
        <dbReference type="ARBA" id="ARBA00022490"/>
    </source>
</evidence>
<keyword evidence="4" id="KW-1185">Reference proteome</keyword>
<comment type="similarity">
    <text evidence="3">Belongs to the CTU2/NCS2 family.</text>
</comment>
<dbReference type="PANTHER" id="PTHR20882">
    <property type="entry name" value="CYTOPLASMIC TRNA 2-THIOLATION PROTEIN 2"/>
    <property type="match status" value="1"/>
</dbReference>
<dbReference type="Gene3D" id="3.40.50.620">
    <property type="entry name" value="HUPs"/>
    <property type="match status" value="1"/>
</dbReference>
<comment type="function">
    <text evidence="3">Plays a central role in 2-thiolation of mcm(5)S(2)U at tRNA wobble positions of tRNA(Lys), tRNA(Glu) and tRNA(Gln). May act by forming a heterodimer with NCS6/CTU1 that ligates sulfur from thiocarboxylated URM1 onto the uridine of tRNAs at wobble position.</text>
</comment>
<dbReference type="PANTHER" id="PTHR20882:SF14">
    <property type="entry name" value="CYTOPLASMIC TRNA 2-THIOLATION PROTEIN 2"/>
    <property type="match status" value="1"/>
</dbReference>
<organism evidence="4 5">
    <name type="scientific">Hydra vulgaris</name>
    <name type="common">Hydra</name>
    <name type="synonym">Hydra attenuata</name>
    <dbReference type="NCBI Taxonomy" id="6087"/>
    <lineage>
        <taxon>Eukaryota</taxon>
        <taxon>Metazoa</taxon>
        <taxon>Cnidaria</taxon>
        <taxon>Hydrozoa</taxon>
        <taxon>Hydroidolina</taxon>
        <taxon>Anthoathecata</taxon>
        <taxon>Aplanulata</taxon>
        <taxon>Hydridae</taxon>
        <taxon>Hydra</taxon>
    </lineage>
</organism>
<dbReference type="Pfam" id="PF10288">
    <property type="entry name" value="CTU2"/>
    <property type="match status" value="1"/>
</dbReference>
<reference evidence="5" key="1">
    <citation type="submission" date="2025-08" db="UniProtKB">
        <authorList>
            <consortium name="RefSeq"/>
        </authorList>
    </citation>
    <scope>IDENTIFICATION</scope>
</reference>
<gene>
    <name evidence="5" type="primary">LOC101240069</name>
</gene>
<dbReference type="GeneID" id="101240069"/>
<dbReference type="InterPro" id="IPR019407">
    <property type="entry name" value="CTU2"/>
</dbReference>
<proteinExistence type="inferred from homology"/>